<comment type="subcellular location">
    <subcellularLocation>
        <location evidence="2">Mitochondrion</location>
    </subcellularLocation>
</comment>
<evidence type="ECO:0000256" key="3">
    <source>
        <dbReference type="ARBA" id="ARBA00008000"/>
    </source>
</evidence>
<evidence type="ECO:0000313" key="11">
    <source>
        <dbReference type="EMBL" id="EWM23933.1"/>
    </source>
</evidence>
<dbReference type="Proteomes" id="UP000019335">
    <property type="component" value="Chromosome 15"/>
</dbReference>
<dbReference type="GO" id="GO:0005739">
    <property type="term" value="C:mitochondrion"/>
    <property type="evidence" value="ECO:0007669"/>
    <property type="project" value="UniProtKB-SubCell"/>
</dbReference>
<dbReference type="OrthoDB" id="5332616at2759"/>
<dbReference type="Pfam" id="PF01565">
    <property type="entry name" value="FAD_binding_4"/>
    <property type="match status" value="1"/>
</dbReference>
<feature type="domain" description="FAD-binding PCMH-type" evidence="10">
    <location>
        <begin position="165"/>
        <end position="342"/>
    </location>
</feature>
<keyword evidence="4" id="KW-0285">Flavoprotein</keyword>
<keyword evidence="12" id="KW-1185">Reference proteome</keyword>
<evidence type="ECO:0000256" key="7">
    <source>
        <dbReference type="ARBA" id="ARBA00023002"/>
    </source>
</evidence>
<dbReference type="InterPro" id="IPR036318">
    <property type="entry name" value="FAD-bd_PCMH-like_sf"/>
</dbReference>
<dbReference type="FunFam" id="3.30.70.2740:FF:000001">
    <property type="entry name" value="D-lactate dehydrogenase mitochondrial"/>
    <property type="match status" value="1"/>
</dbReference>
<dbReference type="PANTHER" id="PTHR11748:SF111">
    <property type="entry name" value="D-LACTATE DEHYDROGENASE, MITOCHONDRIAL-RELATED"/>
    <property type="match status" value="1"/>
</dbReference>
<dbReference type="InterPro" id="IPR006094">
    <property type="entry name" value="Oxid_FAD_bind_N"/>
</dbReference>
<proteinExistence type="inferred from homology"/>
<comment type="caution">
    <text evidence="11">The sequence shown here is derived from an EMBL/GenBank/DDBJ whole genome shotgun (WGS) entry which is preliminary data.</text>
</comment>
<dbReference type="GO" id="GO:0071949">
    <property type="term" value="F:FAD binding"/>
    <property type="evidence" value="ECO:0007669"/>
    <property type="project" value="InterPro"/>
</dbReference>
<dbReference type="GO" id="GO:0008720">
    <property type="term" value="F:D-lactate dehydrogenase (NAD+) activity"/>
    <property type="evidence" value="ECO:0007669"/>
    <property type="project" value="TreeGrafter"/>
</dbReference>
<dbReference type="SUPFAM" id="SSF55103">
    <property type="entry name" value="FAD-linked oxidases, C-terminal domain"/>
    <property type="match status" value="1"/>
</dbReference>
<organism evidence="11 12">
    <name type="scientific">Nannochloropsis gaditana</name>
    <dbReference type="NCBI Taxonomy" id="72520"/>
    <lineage>
        <taxon>Eukaryota</taxon>
        <taxon>Sar</taxon>
        <taxon>Stramenopiles</taxon>
        <taxon>Ochrophyta</taxon>
        <taxon>Eustigmatophyceae</taxon>
        <taxon>Eustigmatales</taxon>
        <taxon>Monodopsidaceae</taxon>
        <taxon>Nannochloropsis</taxon>
    </lineage>
</organism>
<keyword evidence="8" id="KW-0496">Mitochondrion</keyword>
<comment type="similarity">
    <text evidence="3">Belongs to the FAD-binding oxidoreductase/transferase type 4 family.</text>
</comment>
<evidence type="ECO:0000256" key="1">
    <source>
        <dbReference type="ARBA" id="ARBA00001974"/>
    </source>
</evidence>
<dbReference type="Gene3D" id="1.10.45.10">
    <property type="entry name" value="Vanillyl-alcohol Oxidase, Chain A, domain 4"/>
    <property type="match status" value="1"/>
</dbReference>
<sequence length="597" mass="64656">MRGWMRIGRRDAASIWTLYASGCCRRLTSSHGSRFMSFTEKKGPQGWTGTGTLCRCESHRSRQLRHPASSILLSHGHCILAIAAGLAVVAQNGGVSNESRGRDTLCEASLEASPEQQSRDAGVNQGDLPYDFVVALRDIVGPEYVSQDSEERALHGKPWSSYHKITQIPDVIVQPASTEQVSRIMRLCWLYRIPVVPYGGATSLEGHTLAPSRGLSLDMNRMNRILRVSIEDLDATVEAGLGYLDLNEALRDQGAHFPLDPGPGASIGGMCACRCSGSTAVKYGTMRDSVLSVTAVLADGTVLKTGSRARKSAAGYDLTRLLIGSEGTLGIVTEVTLRLRRKPKRSAAIRVCFPSVREAAAAASATLQAGVEVGRCELMDDHMVRIMNEMNGLRDTEATTLLYEVVGISDVDVEGQMSLVEHVARKHGGYGILHSKDEADAVDMWRARKEALWAAQAAYPDREVMITDVCVPLSKLPDLIGQSKDKIRASSLPSPLVAHAGDGNFHAFIIFRPDRPEEVEEAKGLSAFMVKSALALDGTCTGEHGIGVGKIKYLEKEFGTGALQTMAAIKRALDPYNLLNPGKVLPQSLVPAQEYFR</sequence>
<evidence type="ECO:0000256" key="4">
    <source>
        <dbReference type="ARBA" id="ARBA00022630"/>
    </source>
</evidence>
<evidence type="ECO:0000256" key="2">
    <source>
        <dbReference type="ARBA" id="ARBA00004173"/>
    </source>
</evidence>
<protein>
    <recommendedName>
        <fullName evidence="9">D-lactate dehydrogenase (cytochrome)</fullName>
        <ecNumber evidence="9">1.1.2.4</ecNumber>
    </recommendedName>
</protein>
<dbReference type="EMBL" id="AZIL01001412">
    <property type="protein sequence ID" value="EWM23933.1"/>
    <property type="molecule type" value="Genomic_DNA"/>
</dbReference>
<gene>
    <name evidence="11" type="ORF">Naga_100082g16</name>
</gene>
<dbReference type="GO" id="GO:0004458">
    <property type="term" value="F:D-lactate dehydrogenase (cytochrome) activity"/>
    <property type="evidence" value="ECO:0007669"/>
    <property type="project" value="UniProtKB-EC"/>
</dbReference>
<dbReference type="InterPro" id="IPR004113">
    <property type="entry name" value="FAD-bd_oxidored_4_C"/>
</dbReference>
<dbReference type="InterPro" id="IPR016171">
    <property type="entry name" value="Vanillyl_alc_oxidase_C-sub2"/>
</dbReference>
<dbReference type="Gene3D" id="3.30.70.2740">
    <property type="match status" value="1"/>
</dbReference>
<keyword evidence="6" id="KW-0809">Transit peptide</keyword>
<dbReference type="FunFam" id="1.10.45.10:FF:000001">
    <property type="entry name" value="D-lactate dehydrogenase mitochondrial"/>
    <property type="match status" value="1"/>
</dbReference>
<evidence type="ECO:0000256" key="6">
    <source>
        <dbReference type="ARBA" id="ARBA00022946"/>
    </source>
</evidence>
<evidence type="ECO:0000256" key="5">
    <source>
        <dbReference type="ARBA" id="ARBA00022827"/>
    </source>
</evidence>
<dbReference type="Gene3D" id="3.30.465.10">
    <property type="match status" value="1"/>
</dbReference>
<dbReference type="PROSITE" id="PS51387">
    <property type="entry name" value="FAD_PCMH"/>
    <property type="match status" value="1"/>
</dbReference>
<keyword evidence="5" id="KW-0274">FAD</keyword>
<dbReference type="GO" id="GO:1903457">
    <property type="term" value="P:lactate catabolic process"/>
    <property type="evidence" value="ECO:0007669"/>
    <property type="project" value="TreeGrafter"/>
</dbReference>
<comment type="cofactor">
    <cofactor evidence="1">
        <name>FAD</name>
        <dbReference type="ChEBI" id="CHEBI:57692"/>
    </cofactor>
</comment>
<dbReference type="SUPFAM" id="SSF56176">
    <property type="entry name" value="FAD-binding/transporter-associated domain-like"/>
    <property type="match status" value="1"/>
</dbReference>
<dbReference type="InterPro" id="IPR016169">
    <property type="entry name" value="FAD-bd_PCMH_sub2"/>
</dbReference>
<dbReference type="InterPro" id="IPR016164">
    <property type="entry name" value="FAD-linked_Oxase-like_C"/>
</dbReference>
<keyword evidence="7" id="KW-0560">Oxidoreductase</keyword>
<evidence type="ECO:0000256" key="8">
    <source>
        <dbReference type="ARBA" id="ARBA00023128"/>
    </source>
</evidence>
<evidence type="ECO:0000256" key="9">
    <source>
        <dbReference type="ARBA" id="ARBA00038897"/>
    </source>
</evidence>
<reference evidence="11 12" key="1">
    <citation type="journal article" date="2014" name="Mol. Plant">
        <title>Chromosome Scale Genome Assembly and Transcriptome Profiling of Nannochloropsis gaditana in Nitrogen Depletion.</title>
        <authorList>
            <person name="Corteggiani Carpinelli E."/>
            <person name="Telatin A."/>
            <person name="Vitulo N."/>
            <person name="Forcato C."/>
            <person name="D'Angelo M."/>
            <person name="Schiavon R."/>
            <person name="Vezzi A."/>
            <person name="Giacometti G.M."/>
            <person name="Morosinotto T."/>
            <person name="Valle G."/>
        </authorList>
    </citation>
    <scope>NUCLEOTIDE SEQUENCE [LARGE SCALE GENOMIC DNA]</scope>
    <source>
        <strain evidence="11 12">B-31</strain>
    </source>
</reference>
<dbReference type="InterPro" id="IPR016166">
    <property type="entry name" value="FAD-bd_PCMH"/>
</dbReference>
<name>W7TKD9_9STRA</name>
<dbReference type="Pfam" id="PF02913">
    <property type="entry name" value="FAD-oxidase_C"/>
    <property type="match status" value="1"/>
</dbReference>
<dbReference type="EC" id="1.1.2.4" evidence="9"/>
<evidence type="ECO:0000259" key="10">
    <source>
        <dbReference type="PROSITE" id="PS51387"/>
    </source>
</evidence>
<dbReference type="PANTHER" id="PTHR11748">
    <property type="entry name" value="D-LACTATE DEHYDROGENASE"/>
    <property type="match status" value="1"/>
</dbReference>
<evidence type="ECO:0000313" key="12">
    <source>
        <dbReference type="Proteomes" id="UP000019335"/>
    </source>
</evidence>
<dbReference type="AlphaFoldDB" id="W7TKD9"/>
<accession>W7TKD9</accession>